<feature type="transmembrane region" description="Helical" evidence="2">
    <location>
        <begin position="346"/>
        <end position="366"/>
    </location>
</feature>
<evidence type="ECO:0000313" key="3">
    <source>
        <dbReference type="EMBL" id="KFI95360.1"/>
    </source>
</evidence>
<keyword evidence="4" id="KW-1185">Reference proteome</keyword>
<keyword evidence="2" id="KW-0472">Membrane</keyword>
<evidence type="ECO:0000313" key="4">
    <source>
        <dbReference type="Proteomes" id="UP000029033"/>
    </source>
</evidence>
<keyword evidence="2" id="KW-0812">Transmembrane</keyword>
<feature type="compositionally biased region" description="Low complexity" evidence="1">
    <location>
        <begin position="227"/>
        <end position="249"/>
    </location>
</feature>
<feature type="transmembrane region" description="Helical" evidence="2">
    <location>
        <begin position="508"/>
        <end position="530"/>
    </location>
</feature>
<comment type="caution">
    <text evidence="3">The sequence shown here is derived from an EMBL/GenBank/DDBJ whole genome shotgun (WGS) entry which is preliminary data.</text>
</comment>
<accession>A0A087DIL0</accession>
<organism evidence="3 4">
    <name type="scientific">Bifidobacterium scardovii</name>
    <dbReference type="NCBI Taxonomy" id="158787"/>
    <lineage>
        <taxon>Bacteria</taxon>
        <taxon>Bacillati</taxon>
        <taxon>Actinomycetota</taxon>
        <taxon>Actinomycetes</taxon>
        <taxon>Bifidobacteriales</taxon>
        <taxon>Bifidobacteriaceae</taxon>
        <taxon>Bifidobacterium</taxon>
    </lineage>
</organism>
<dbReference type="Proteomes" id="UP000029033">
    <property type="component" value="Unassembled WGS sequence"/>
</dbReference>
<gene>
    <name evidence="3" type="ORF">BSCA_1323</name>
</gene>
<feature type="region of interest" description="Disordered" evidence="1">
    <location>
        <begin position="225"/>
        <end position="270"/>
    </location>
</feature>
<evidence type="ECO:0000256" key="2">
    <source>
        <dbReference type="SAM" id="Phobius"/>
    </source>
</evidence>
<feature type="transmembrane region" description="Helical" evidence="2">
    <location>
        <begin position="421"/>
        <end position="441"/>
    </location>
</feature>
<sequence length="531" mass="56887">MSVVASTVSSVWVVLFDDPQDLDSPSVKQRFEELIRTTLAPKDLITALYITNSTAHTIISGAPASIFFSDWNRLSPEQLATPQRMYDGSHPAAPECQAIWYVVAQNRLLLGDDSDDIPVTILSLCHKTHPQADTAINAIPGPIKQLTDTTTSAPTTDDSSAQQFAYTAYSVQPSQPTAPPSSRPDSDAAKAKAQAEALQTSMNQLQELLGMSRDDAAQVLGVTPKVPSANAARRSTTSPSAAASASSTIRRPHVSPIKPAASRKQSTAVAKQPPSNTVAALLAIFSLLALTAALGVQHLTELGISSWPGFLNPLMGAVSGEPFPAILTAAFLNLMLLVITGLPRHTWSRVTTVLAADALYLVAGNIRELTVMNHTIDIQILVGPALLVFLTLGILLRPWFGRQATPYRISATSLRRKRIRMGLTGAISWAVICMAGLPPVILTRSMLMWSTAADNTAQYGLMELYGHLIFTREWWVGVLLLLIVAILYVLVALAVSGLTYRGNDLAHVILGGIAVFGIAIGLPILAQILMR</sequence>
<dbReference type="STRING" id="158787.BSCA_1323"/>
<dbReference type="RefSeq" id="WP_034535406.1">
    <property type="nucleotide sequence ID" value="NZ_JASOEM010000004.1"/>
</dbReference>
<protein>
    <submittedName>
        <fullName evidence="3">Uncharacterized protein</fullName>
    </submittedName>
</protein>
<feature type="transmembrane region" description="Helical" evidence="2">
    <location>
        <begin position="278"/>
        <end position="300"/>
    </location>
</feature>
<reference evidence="3 4" key="1">
    <citation type="submission" date="2014-03" db="EMBL/GenBank/DDBJ databases">
        <title>Genomics of Bifidobacteria.</title>
        <authorList>
            <person name="Ventura M."/>
            <person name="Milani C."/>
            <person name="Lugli G.A."/>
        </authorList>
    </citation>
    <scope>NUCLEOTIDE SEQUENCE [LARGE SCALE GENOMIC DNA]</scope>
    <source>
        <strain evidence="3 4">LMG 21589</strain>
    </source>
</reference>
<feature type="transmembrane region" description="Helical" evidence="2">
    <location>
        <begin position="474"/>
        <end position="496"/>
    </location>
</feature>
<feature type="transmembrane region" description="Helical" evidence="2">
    <location>
        <begin position="378"/>
        <end position="400"/>
    </location>
</feature>
<evidence type="ECO:0000256" key="1">
    <source>
        <dbReference type="SAM" id="MobiDB-lite"/>
    </source>
</evidence>
<proteinExistence type="predicted"/>
<name>A0A087DIL0_9BIFI</name>
<dbReference type="GeneID" id="85165519"/>
<feature type="region of interest" description="Disordered" evidence="1">
    <location>
        <begin position="170"/>
        <end position="192"/>
    </location>
</feature>
<dbReference type="AlphaFoldDB" id="A0A087DIL0"/>
<feature type="transmembrane region" description="Helical" evidence="2">
    <location>
        <begin position="320"/>
        <end position="339"/>
    </location>
</feature>
<keyword evidence="2" id="KW-1133">Transmembrane helix</keyword>
<dbReference type="EMBL" id="JGZO01000003">
    <property type="protein sequence ID" value="KFI95360.1"/>
    <property type="molecule type" value="Genomic_DNA"/>
</dbReference>